<dbReference type="RefSeq" id="XP_033462133.1">
    <property type="nucleotide sequence ID" value="XM_033600968.1"/>
</dbReference>
<comment type="function">
    <text evidence="7">Hydrolyzes fatty acids from S-acylated cysteine residues in proteins with a strong preference for palmitoylated G-alpha proteins over other acyl substrates. Mediates the deacylation of G-alpha proteins such as GPA1 in vivo, but has weak or no activity toward palmitoylated Ras proteins. Has weak lysophospholipase activity in vitro; however such activity may not exist in vivo.</text>
</comment>
<comment type="catalytic activity">
    <reaction evidence="9">
        <text>S-hexadecanoyl-L-cysteinyl-[protein] + H2O = L-cysteinyl-[protein] + hexadecanoate + H(+)</text>
        <dbReference type="Rhea" id="RHEA:19233"/>
        <dbReference type="Rhea" id="RHEA-COMP:10131"/>
        <dbReference type="Rhea" id="RHEA-COMP:11032"/>
        <dbReference type="ChEBI" id="CHEBI:7896"/>
        <dbReference type="ChEBI" id="CHEBI:15377"/>
        <dbReference type="ChEBI" id="CHEBI:15378"/>
        <dbReference type="ChEBI" id="CHEBI:29950"/>
        <dbReference type="ChEBI" id="CHEBI:74151"/>
        <dbReference type="EC" id="3.1.2.22"/>
    </reaction>
</comment>
<dbReference type="InterPro" id="IPR029058">
    <property type="entry name" value="AB_hydrolase_fold"/>
</dbReference>
<feature type="domain" description="Phospholipase/carboxylesterase/thioesterase" evidence="10">
    <location>
        <begin position="24"/>
        <end position="238"/>
    </location>
</feature>
<evidence type="ECO:0000256" key="6">
    <source>
        <dbReference type="ARBA" id="ARBA00022832"/>
    </source>
</evidence>
<dbReference type="Gene3D" id="3.40.50.1820">
    <property type="entry name" value="alpha/beta hydrolase"/>
    <property type="match status" value="1"/>
</dbReference>
<keyword evidence="6" id="KW-0443">Lipid metabolism</keyword>
<dbReference type="Pfam" id="PF02230">
    <property type="entry name" value="Abhydrolase_2"/>
    <property type="match status" value="1"/>
</dbReference>
<evidence type="ECO:0000256" key="2">
    <source>
        <dbReference type="ARBA" id="ARBA00012423"/>
    </source>
</evidence>
<evidence type="ECO:0000256" key="7">
    <source>
        <dbReference type="ARBA" id="ARBA00029392"/>
    </source>
</evidence>
<keyword evidence="6" id="KW-0276">Fatty acid metabolism</keyword>
<dbReference type="GO" id="GO:0006631">
    <property type="term" value="P:fatty acid metabolic process"/>
    <property type="evidence" value="ECO:0007669"/>
    <property type="project" value="UniProtKB-KW"/>
</dbReference>
<reference evidence="12" key="2">
    <citation type="submission" date="2020-04" db="EMBL/GenBank/DDBJ databases">
        <authorList>
            <consortium name="NCBI Genome Project"/>
        </authorList>
    </citation>
    <scope>NUCLEOTIDE SEQUENCE</scope>
    <source>
        <strain evidence="12">CBS 342.82</strain>
    </source>
</reference>
<evidence type="ECO:0000256" key="9">
    <source>
        <dbReference type="ARBA" id="ARBA00047337"/>
    </source>
</evidence>
<keyword evidence="4" id="KW-0719">Serine esterase</keyword>
<dbReference type="AlphaFoldDB" id="A0A6J3ME18"/>
<keyword evidence="5" id="KW-0378">Hydrolase</keyword>
<dbReference type="GO" id="GO:0052689">
    <property type="term" value="F:carboxylic ester hydrolase activity"/>
    <property type="evidence" value="ECO:0007669"/>
    <property type="project" value="UniProtKB-KW"/>
</dbReference>
<reference evidence="12" key="3">
    <citation type="submission" date="2025-08" db="UniProtKB">
        <authorList>
            <consortium name="RefSeq"/>
        </authorList>
    </citation>
    <scope>IDENTIFICATION</scope>
    <source>
        <strain evidence="12">CBS 342.82</strain>
    </source>
</reference>
<dbReference type="GO" id="GO:0008474">
    <property type="term" value="F:palmitoyl-(protein) hydrolase activity"/>
    <property type="evidence" value="ECO:0007669"/>
    <property type="project" value="UniProtKB-EC"/>
</dbReference>
<dbReference type="OrthoDB" id="2418081at2759"/>
<comment type="similarity">
    <text evidence="1">Belongs to the AB hydrolase superfamily. AB hydrolase 2 family.</text>
</comment>
<evidence type="ECO:0000256" key="5">
    <source>
        <dbReference type="ARBA" id="ARBA00022801"/>
    </source>
</evidence>
<dbReference type="GeneID" id="54358768"/>
<dbReference type="InterPro" id="IPR050565">
    <property type="entry name" value="LYPA1-2/EST-like"/>
</dbReference>
<dbReference type="InterPro" id="IPR003140">
    <property type="entry name" value="PLipase/COase/thioEstase"/>
</dbReference>
<proteinExistence type="inferred from homology"/>
<dbReference type="PANTHER" id="PTHR10655:SF17">
    <property type="entry name" value="LYSOPHOSPHOLIPASE-LIKE PROTEIN 1"/>
    <property type="match status" value="1"/>
</dbReference>
<dbReference type="Proteomes" id="UP000504637">
    <property type="component" value="Unplaced"/>
</dbReference>
<protein>
    <recommendedName>
        <fullName evidence="3">Acyl-protein thioesterase 1</fullName>
        <ecNumber evidence="2">3.1.2.22</ecNumber>
    </recommendedName>
    <alternativeName>
        <fullName evidence="8">Palmitoyl-protein hydrolase</fullName>
    </alternativeName>
</protein>
<evidence type="ECO:0000256" key="8">
    <source>
        <dbReference type="ARBA" id="ARBA00031195"/>
    </source>
</evidence>
<dbReference type="EC" id="3.1.2.22" evidence="2"/>
<evidence type="ECO:0000313" key="12">
    <source>
        <dbReference type="RefSeq" id="XP_033462133.1"/>
    </source>
</evidence>
<gene>
    <name evidence="12" type="ORF">K489DRAFT_313795</name>
</gene>
<dbReference type="SUPFAM" id="SSF53474">
    <property type="entry name" value="alpha/beta-Hydrolases"/>
    <property type="match status" value="1"/>
</dbReference>
<evidence type="ECO:0000256" key="1">
    <source>
        <dbReference type="ARBA" id="ARBA00006499"/>
    </source>
</evidence>
<dbReference type="GO" id="GO:0005737">
    <property type="term" value="C:cytoplasm"/>
    <property type="evidence" value="ECO:0007669"/>
    <property type="project" value="TreeGrafter"/>
</dbReference>
<evidence type="ECO:0000256" key="3">
    <source>
        <dbReference type="ARBA" id="ARBA00014923"/>
    </source>
</evidence>
<name>A0A6J3ME18_9PEZI</name>
<evidence type="ECO:0000313" key="11">
    <source>
        <dbReference type="Proteomes" id="UP000504637"/>
    </source>
</evidence>
<reference evidence="12" key="1">
    <citation type="submission" date="2020-01" db="EMBL/GenBank/DDBJ databases">
        <authorList>
            <consortium name="DOE Joint Genome Institute"/>
            <person name="Haridas S."/>
            <person name="Albert R."/>
            <person name="Binder M."/>
            <person name="Bloem J."/>
            <person name="Labutti K."/>
            <person name="Salamov A."/>
            <person name="Andreopoulos B."/>
            <person name="Baker S.E."/>
            <person name="Barry K."/>
            <person name="Bills G."/>
            <person name="Bluhm B.H."/>
            <person name="Cannon C."/>
            <person name="Castanera R."/>
            <person name="Culley D.E."/>
            <person name="Daum C."/>
            <person name="Ezra D."/>
            <person name="Gonzalez J.B."/>
            <person name="Henrissat B."/>
            <person name="Kuo A."/>
            <person name="Liang C."/>
            <person name="Lipzen A."/>
            <person name="Lutzoni F."/>
            <person name="Magnuson J."/>
            <person name="Mondo S."/>
            <person name="Nolan M."/>
            <person name="Ohm R."/>
            <person name="Pangilinan J."/>
            <person name="Park H.-J."/>
            <person name="Ramirez L."/>
            <person name="Alfaro M."/>
            <person name="Sun H."/>
            <person name="Tritt A."/>
            <person name="Yoshinaga Y."/>
            <person name="Zwiers L.-H."/>
            <person name="Turgeon B.G."/>
            <person name="Goodwin S.B."/>
            <person name="Spatafora J.W."/>
            <person name="Crous P.W."/>
            <person name="Grigoriev I.V."/>
        </authorList>
    </citation>
    <scope>NUCLEOTIDE SEQUENCE</scope>
    <source>
        <strain evidence="12">CBS 342.82</strain>
    </source>
</reference>
<dbReference type="PANTHER" id="PTHR10655">
    <property type="entry name" value="LYSOPHOSPHOLIPASE-RELATED"/>
    <property type="match status" value="1"/>
</dbReference>
<keyword evidence="11" id="KW-1185">Reference proteome</keyword>
<evidence type="ECO:0000256" key="4">
    <source>
        <dbReference type="ARBA" id="ARBA00022487"/>
    </source>
</evidence>
<evidence type="ECO:0000259" key="10">
    <source>
        <dbReference type="Pfam" id="PF02230"/>
    </source>
</evidence>
<organism evidence="12">
    <name type="scientific">Dissoconium aciculare CBS 342.82</name>
    <dbReference type="NCBI Taxonomy" id="1314786"/>
    <lineage>
        <taxon>Eukaryota</taxon>
        <taxon>Fungi</taxon>
        <taxon>Dikarya</taxon>
        <taxon>Ascomycota</taxon>
        <taxon>Pezizomycotina</taxon>
        <taxon>Dothideomycetes</taxon>
        <taxon>Dothideomycetidae</taxon>
        <taxon>Mycosphaerellales</taxon>
        <taxon>Dissoconiaceae</taxon>
        <taxon>Dissoconium</taxon>
    </lineage>
</organism>
<sequence length="246" mass="26975">MTLPIILNRVDPIYKAAENPPSDPAHQAVFIFLHGLGDSAIGIEGVADHFQSAHKLPHLHWILPNAMRNHEVGTTAWFTPKTTRLERGEGEDENGLLTSIAYLESLIDACRNRGIPESRIVLGGFSQGSAISLLTDLVSRKYSGRLAGIVGLMGQLPLADGRRIEELRANAGLPPTTGEAPVFLGRGKRDQVIDHARWIRTLEKLTSFQGTAIEVKEYADIGHSLDSRVLNDVCSYLERIVPSLED</sequence>
<accession>A0A6J3ME18</accession>